<sequence length="805" mass="91359">MAQLGRRQSNRSLESLLDMDQPVKAAQPTITHNANKLIRGQGLEFENLSYSVMKKQKKEGVWITKETYLLNDISGQAMRGEIMAIMGPSGAGKSTFLDAIAGRIARGSLEGSVSIDARPVTTSYMKKVSSYVMQDDQLFPMLTVFETFMFAAEVRLPPSISRDEKRRRVYELLEQLGLQSATHTYIGDEGRRGVSGGERRRVSIGIDIIHKPSLLFLDEPTSGLDSTSAYSVVEKVKDIARGGSIVLMTIHQPSFRIQMLLDRITVLARGRLIYIGSPTALPSHLSGFGRPVPDGENTLEYLLDVIKEYDESTVGLEPLVLYQRDGIKPNQVARTPVPRTPKTPRILYRKTPVSKHFPLRSQAFSTENQTPRPNSSQFDYDDEDDDFDNSLERKIQTPMHVHSGVYNPRLASHFYKDFSVWIYHGVKGTPRRPPSWTPARTPGRTPAKTPIAGRRNHVSSQFSTPQVPHRPKTPVVFSPSPDPYAPSYEDFEMDVLDDSDDSPKFANPWLREVAVLSWRTALNVIRTPELFLSREIVLTVMALILSTLFRNLHEQDFKTINRLLNFYIFAVCLVFFSSNDAVPTFIQERFIFIRETSHNAYRASSYVISSLIVYLPFFAIQGFTFAIITQLILHLRSNLFNFWVILFSSLITTNAYVMLVSALVPSYITGYAVVIATTALFFLTCGFFLKRSNIPGYWSWLHYISAIKYPFEALLTNEFKGTHCYNGNPADLSPGPLGEVRISTLHKISRDLQTNCSLIGEDVLFTMDIQIENIWYNIAILLAWGVLYRLFFYMVLRFYSKNERK</sequence>
<evidence type="ECO:0000256" key="1">
    <source>
        <dbReference type="ARBA" id="ARBA00004141"/>
    </source>
</evidence>
<evidence type="ECO:0000256" key="8">
    <source>
        <dbReference type="SAM" id="MobiDB-lite"/>
    </source>
</evidence>
<feature type="transmembrane region" description="Helical" evidence="9">
    <location>
        <begin position="531"/>
        <end position="552"/>
    </location>
</feature>
<dbReference type="InterPro" id="IPR013525">
    <property type="entry name" value="ABC2_TM"/>
</dbReference>
<proteinExistence type="predicted"/>
<keyword evidence="3 9" id="KW-0812">Transmembrane</keyword>
<dbReference type="OMA" id="AMRGEIM"/>
<feature type="transmembrane region" description="Helical" evidence="9">
    <location>
        <begin position="564"/>
        <end position="586"/>
    </location>
</feature>
<dbReference type="PROSITE" id="PS50893">
    <property type="entry name" value="ABC_TRANSPORTER_2"/>
    <property type="match status" value="1"/>
</dbReference>
<feature type="transmembrane region" description="Helical" evidence="9">
    <location>
        <begin position="774"/>
        <end position="796"/>
    </location>
</feature>
<evidence type="ECO:0000256" key="4">
    <source>
        <dbReference type="ARBA" id="ARBA00022741"/>
    </source>
</evidence>
<keyword evidence="4" id="KW-0547">Nucleotide-binding</keyword>
<protein>
    <recommendedName>
        <fullName evidence="10">ABC transporter domain-containing protein</fullName>
    </recommendedName>
</protein>
<dbReference type="PROSITE" id="PS00211">
    <property type="entry name" value="ABC_TRANSPORTER_1"/>
    <property type="match status" value="1"/>
</dbReference>
<dbReference type="Pfam" id="PF00005">
    <property type="entry name" value="ABC_tran"/>
    <property type="match status" value="1"/>
</dbReference>
<dbReference type="InterPro" id="IPR050352">
    <property type="entry name" value="ABCG_transporters"/>
</dbReference>
<feature type="transmembrane region" description="Helical" evidence="9">
    <location>
        <begin position="640"/>
        <end position="664"/>
    </location>
</feature>
<dbReference type="InterPro" id="IPR003439">
    <property type="entry name" value="ABC_transporter-like_ATP-bd"/>
</dbReference>
<dbReference type="PANTHER" id="PTHR48041:SF73">
    <property type="entry name" value="ABC TRANSPORTER G FAMILY MEMBER STR"/>
    <property type="match status" value="1"/>
</dbReference>
<dbReference type="Gene3D" id="3.40.50.300">
    <property type="entry name" value="P-loop containing nucleotide triphosphate hydrolases"/>
    <property type="match status" value="1"/>
</dbReference>
<feature type="transmembrane region" description="Helical" evidence="9">
    <location>
        <begin position="670"/>
        <end position="689"/>
    </location>
</feature>
<evidence type="ECO:0000259" key="10">
    <source>
        <dbReference type="PROSITE" id="PS50893"/>
    </source>
</evidence>
<evidence type="ECO:0000313" key="11">
    <source>
        <dbReference type="EMBL" id="KAF8389963.1"/>
    </source>
</evidence>
<dbReference type="Pfam" id="PF01061">
    <property type="entry name" value="ABC2_membrane"/>
    <property type="match status" value="1"/>
</dbReference>
<dbReference type="GO" id="GO:0140359">
    <property type="term" value="F:ABC-type transporter activity"/>
    <property type="evidence" value="ECO:0007669"/>
    <property type="project" value="InterPro"/>
</dbReference>
<feature type="region of interest" description="Disordered" evidence="8">
    <location>
        <begin position="431"/>
        <end position="478"/>
    </location>
</feature>
<feature type="compositionally biased region" description="Polar residues" evidence="8">
    <location>
        <begin position="362"/>
        <end position="377"/>
    </location>
</feature>
<comment type="subcellular location">
    <subcellularLocation>
        <location evidence="1">Membrane</location>
        <topology evidence="1">Multi-pass membrane protein</topology>
    </subcellularLocation>
</comment>
<keyword evidence="7 9" id="KW-0472">Membrane</keyword>
<feature type="region of interest" description="Disordered" evidence="8">
    <location>
        <begin position="358"/>
        <end position="388"/>
    </location>
</feature>
<feature type="compositionally biased region" description="Acidic residues" evidence="8">
    <location>
        <begin position="379"/>
        <end position="388"/>
    </location>
</feature>
<dbReference type="InterPro" id="IPR003593">
    <property type="entry name" value="AAA+_ATPase"/>
</dbReference>
<evidence type="ECO:0000256" key="9">
    <source>
        <dbReference type="SAM" id="Phobius"/>
    </source>
</evidence>
<dbReference type="SUPFAM" id="SSF52540">
    <property type="entry name" value="P-loop containing nucleoside triphosphate hydrolases"/>
    <property type="match status" value="1"/>
</dbReference>
<feature type="transmembrane region" description="Helical" evidence="9">
    <location>
        <begin position="606"/>
        <end position="628"/>
    </location>
</feature>
<dbReference type="OrthoDB" id="66620at2759"/>
<dbReference type="GO" id="GO:0016020">
    <property type="term" value="C:membrane"/>
    <property type="evidence" value="ECO:0007669"/>
    <property type="project" value="UniProtKB-SubCell"/>
</dbReference>
<dbReference type="EMBL" id="JABCRI010000018">
    <property type="protein sequence ID" value="KAF8389963.1"/>
    <property type="molecule type" value="Genomic_DNA"/>
</dbReference>
<keyword evidence="5" id="KW-0067">ATP-binding</keyword>
<dbReference type="GO" id="GO:0005524">
    <property type="term" value="F:ATP binding"/>
    <property type="evidence" value="ECO:0007669"/>
    <property type="project" value="UniProtKB-KW"/>
</dbReference>
<dbReference type="Proteomes" id="UP000655225">
    <property type="component" value="Unassembled WGS sequence"/>
</dbReference>
<keyword evidence="6 9" id="KW-1133">Transmembrane helix</keyword>
<evidence type="ECO:0000256" key="6">
    <source>
        <dbReference type="ARBA" id="ARBA00022989"/>
    </source>
</evidence>
<dbReference type="PANTHER" id="PTHR48041">
    <property type="entry name" value="ABC TRANSPORTER G FAMILY MEMBER 28"/>
    <property type="match status" value="1"/>
</dbReference>
<gene>
    <name evidence="11" type="ORF">HHK36_024483</name>
</gene>
<evidence type="ECO:0000256" key="2">
    <source>
        <dbReference type="ARBA" id="ARBA00022448"/>
    </source>
</evidence>
<dbReference type="GO" id="GO:0016887">
    <property type="term" value="F:ATP hydrolysis activity"/>
    <property type="evidence" value="ECO:0007669"/>
    <property type="project" value="InterPro"/>
</dbReference>
<dbReference type="InterPro" id="IPR017871">
    <property type="entry name" value="ABC_transporter-like_CS"/>
</dbReference>
<dbReference type="AlphaFoldDB" id="A0A834YP54"/>
<evidence type="ECO:0000256" key="7">
    <source>
        <dbReference type="ARBA" id="ARBA00023136"/>
    </source>
</evidence>
<evidence type="ECO:0000256" key="3">
    <source>
        <dbReference type="ARBA" id="ARBA00022692"/>
    </source>
</evidence>
<comment type="caution">
    <text evidence="11">The sequence shown here is derived from an EMBL/GenBank/DDBJ whole genome shotgun (WGS) entry which is preliminary data.</text>
</comment>
<evidence type="ECO:0000256" key="5">
    <source>
        <dbReference type="ARBA" id="ARBA00022840"/>
    </source>
</evidence>
<feature type="domain" description="ABC transporter" evidence="10">
    <location>
        <begin position="43"/>
        <end position="294"/>
    </location>
</feature>
<reference evidence="11 12" key="1">
    <citation type="submission" date="2020-04" db="EMBL/GenBank/DDBJ databases">
        <title>Plant Genome Project.</title>
        <authorList>
            <person name="Zhang R.-G."/>
        </authorList>
    </citation>
    <scope>NUCLEOTIDE SEQUENCE [LARGE SCALE GENOMIC DNA]</scope>
    <source>
        <strain evidence="11">YNK0</strain>
        <tissue evidence="11">Leaf</tissue>
    </source>
</reference>
<dbReference type="InterPro" id="IPR027417">
    <property type="entry name" value="P-loop_NTPase"/>
</dbReference>
<dbReference type="FunFam" id="3.40.50.300:FF:000530">
    <property type="entry name" value="ABC transporter G family member 6"/>
    <property type="match status" value="1"/>
</dbReference>
<keyword evidence="12" id="KW-1185">Reference proteome</keyword>
<dbReference type="SMART" id="SM00382">
    <property type="entry name" value="AAA"/>
    <property type="match status" value="1"/>
</dbReference>
<keyword evidence="2" id="KW-0813">Transport</keyword>
<accession>A0A834YP54</accession>
<dbReference type="CDD" id="cd03213">
    <property type="entry name" value="ABCG_EPDR"/>
    <property type="match status" value="1"/>
</dbReference>
<evidence type="ECO:0000313" key="12">
    <source>
        <dbReference type="Proteomes" id="UP000655225"/>
    </source>
</evidence>
<name>A0A834YP54_TETSI</name>
<organism evidence="11 12">
    <name type="scientific">Tetracentron sinense</name>
    <name type="common">Spur-leaf</name>
    <dbReference type="NCBI Taxonomy" id="13715"/>
    <lineage>
        <taxon>Eukaryota</taxon>
        <taxon>Viridiplantae</taxon>
        <taxon>Streptophyta</taxon>
        <taxon>Embryophyta</taxon>
        <taxon>Tracheophyta</taxon>
        <taxon>Spermatophyta</taxon>
        <taxon>Magnoliopsida</taxon>
        <taxon>Trochodendrales</taxon>
        <taxon>Trochodendraceae</taxon>
        <taxon>Tetracentron</taxon>
    </lineage>
</organism>